<dbReference type="RefSeq" id="YP_010088159.1">
    <property type="nucleotide sequence ID" value="NC_055706.1"/>
</dbReference>
<evidence type="ECO:0000313" key="2">
    <source>
        <dbReference type="Proteomes" id="UP000222295"/>
    </source>
</evidence>
<keyword evidence="2" id="KW-1185">Reference proteome</keyword>
<dbReference type="GeneID" id="65105593"/>
<name>A0A1V1FV11_9CAUD</name>
<organism evidence="1 2">
    <name type="scientific">Azobacteroides phage ProJPt-Bp1</name>
    <dbReference type="NCBI Taxonomy" id="1920526"/>
    <lineage>
        <taxon>Viruses</taxon>
        <taxon>Duplodnaviria</taxon>
        <taxon>Heunggongvirae</taxon>
        <taxon>Uroviricota</taxon>
        <taxon>Caudoviricetes</taxon>
        <taxon>Crassvirales</taxon>
        <taxon>Suoliviridae</taxon>
        <taxon>Dechshavirus</taxon>
        <taxon>Dechshavirus japanensis</taxon>
    </lineage>
</organism>
<dbReference type="EMBL" id="AP017903">
    <property type="protein sequence ID" value="BAX03436.1"/>
    <property type="molecule type" value="Genomic_DNA"/>
</dbReference>
<dbReference type="Proteomes" id="UP000222295">
    <property type="component" value="Segment"/>
</dbReference>
<dbReference type="KEGG" id="vg:65105593"/>
<accession>A0A1V1FV11</accession>
<protein>
    <submittedName>
        <fullName evidence="1">Uncharacterized protein</fullName>
    </submittedName>
</protein>
<reference evidence="1 2" key="1">
    <citation type="journal article" date="2017" name="Microbes Environ.">
        <title>Discovery and Complete Genome Sequence of a Bacteriophage from an Obligate Intracellular Symbiont of a Cellulolytic Protist in the Termite Gut.</title>
        <authorList>
            <person name="Pramono A.K."/>
            <person name="Kuwahara H."/>
            <person name="Itoh T."/>
            <person name="Toyoda A."/>
            <person name="Yamada A."/>
            <person name="Hongoh Y."/>
        </authorList>
    </citation>
    <scope>NUCLEOTIDE SEQUENCE [LARGE SCALE GENOMIC DNA]</scope>
    <source>
        <strain evidence="1">ProJPt-Bp1</strain>
    </source>
</reference>
<evidence type="ECO:0000313" key="1">
    <source>
        <dbReference type="EMBL" id="BAX03436.1"/>
    </source>
</evidence>
<sequence>MRTTVADLKAAFISSCARQNGLPTGRTQFQDFEIAHFLNMAYADLVYERVEALRLEMKKLTMVANTEVLSRDVACGDILMELGSLHVTLPMQTEQHDLAGAVTYNESKLWGRDTRTFEILPYNGAMPYLIAADLIQRRGIAGNPEGQGDQFYYSFPIRIFYGPEVLQHSLLLRQANTGRLPYRIGRVRPESTALAQNVTSRAVTSIFGRFLGFFGMGGGRVDPSGGGVDRPDGLRTQMYLLEVLHRRTSNSRNDVECCMEIIGNPEVIGEEEIIREVQRPIEVGFGYKIAETAAQKAMASLSGGAQLPPQTQQRT</sequence>
<proteinExistence type="predicted"/>